<dbReference type="SMART" id="SM00464">
    <property type="entry name" value="LON"/>
    <property type="match status" value="1"/>
</dbReference>
<dbReference type="PROSITE" id="PS51787">
    <property type="entry name" value="LON_N"/>
    <property type="match status" value="1"/>
</dbReference>
<dbReference type="SMART" id="SM00382">
    <property type="entry name" value="AAA"/>
    <property type="match status" value="1"/>
</dbReference>
<evidence type="ECO:0000256" key="4">
    <source>
        <dbReference type="ARBA" id="ARBA00022741"/>
    </source>
</evidence>
<evidence type="ECO:0000256" key="2">
    <source>
        <dbReference type="ARBA" id="ARBA00022490"/>
    </source>
</evidence>
<evidence type="ECO:0000256" key="1">
    <source>
        <dbReference type="ARBA" id="ARBA00004496"/>
    </source>
</evidence>
<dbReference type="InterPro" id="IPR027417">
    <property type="entry name" value="P-loop_NTPase"/>
</dbReference>
<evidence type="ECO:0000256" key="13">
    <source>
        <dbReference type="PROSITE-ProRule" id="PRU01122"/>
    </source>
</evidence>
<dbReference type="PANTHER" id="PTHR10046">
    <property type="entry name" value="ATP DEPENDENT LON PROTEASE FAMILY MEMBER"/>
    <property type="match status" value="1"/>
</dbReference>
<dbReference type="GO" id="GO:0004176">
    <property type="term" value="F:ATP-dependent peptidase activity"/>
    <property type="evidence" value="ECO:0007669"/>
    <property type="project" value="UniProtKB-UniRule"/>
</dbReference>
<dbReference type="SUPFAM" id="SSF88697">
    <property type="entry name" value="PUA domain-like"/>
    <property type="match status" value="1"/>
</dbReference>
<dbReference type="GO" id="GO:0043565">
    <property type="term" value="F:sequence-specific DNA binding"/>
    <property type="evidence" value="ECO:0007669"/>
    <property type="project" value="UniProtKB-UniRule"/>
</dbReference>
<dbReference type="Pfam" id="PF22667">
    <property type="entry name" value="Lon_lid"/>
    <property type="match status" value="1"/>
</dbReference>
<evidence type="ECO:0000256" key="7">
    <source>
        <dbReference type="ARBA" id="ARBA00022840"/>
    </source>
</evidence>
<dbReference type="InterPro" id="IPR027065">
    <property type="entry name" value="Lon_Prtase"/>
</dbReference>
<dbReference type="InterPro" id="IPR003111">
    <property type="entry name" value="Lon_prtase_N"/>
</dbReference>
<dbReference type="PROSITE" id="PS51786">
    <property type="entry name" value="LON_PROTEOLYTIC"/>
    <property type="match status" value="1"/>
</dbReference>
<dbReference type="InterPro" id="IPR054594">
    <property type="entry name" value="Lon_lid"/>
</dbReference>
<comment type="similarity">
    <text evidence="9 10 13 14">Belongs to the peptidase S16 family.</text>
</comment>
<keyword evidence="7 9" id="KW-0067">ATP-binding</keyword>
<dbReference type="GO" id="GO:0004252">
    <property type="term" value="F:serine-type endopeptidase activity"/>
    <property type="evidence" value="ECO:0007669"/>
    <property type="project" value="UniProtKB-UniRule"/>
</dbReference>
<evidence type="ECO:0000256" key="9">
    <source>
        <dbReference type="HAMAP-Rule" id="MF_01973"/>
    </source>
</evidence>
<feature type="active site" evidence="9 11">
    <location>
        <position position="693"/>
    </location>
</feature>
<dbReference type="PROSITE" id="PS01046">
    <property type="entry name" value="LON_SER"/>
    <property type="match status" value="1"/>
</dbReference>
<dbReference type="PRINTS" id="PR00830">
    <property type="entry name" value="ENDOLAPTASE"/>
</dbReference>
<evidence type="ECO:0000256" key="10">
    <source>
        <dbReference type="PIRNR" id="PIRNR001174"/>
    </source>
</evidence>
<dbReference type="InterPro" id="IPR008268">
    <property type="entry name" value="Peptidase_S16_AS"/>
</dbReference>
<dbReference type="GO" id="GO:0016887">
    <property type="term" value="F:ATP hydrolysis activity"/>
    <property type="evidence" value="ECO:0007669"/>
    <property type="project" value="UniProtKB-UniRule"/>
</dbReference>
<evidence type="ECO:0000256" key="6">
    <source>
        <dbReference type="ARBA" id="ARBA00022825"/>
    </source>
</evidence>
<feature type="domain" description="Lon proteolytic" evidence="15">
    <location>
        <begin position="606"/>
        <end position="787"/>
    </location>
</feature>
<dbReference type="Gene3D" id="1.20.58.1480">
    <property type="match status" value="1"/>
</dbReference>
<dbReference type="Gene3D" id="1.20.5.5270">
    <property type="match status" value="1"/>
</dbReference>
<evidence type="ECO:0000256" key="12">
    <source>
        <dbReference type="PIRSR" id="PIRSR001174-2"/>
    </source>
</evidence>
<dbReference type="InterPro" id="IPR003959">
    <property type="entry name" value="ATPase_AAA_core"/>
</dbReference>
<comment type="subunit">
    <text evidence="9 10">Homohexamer. Organized in a ring with a central cavity.</text>
</comment>
<dbReference type="AlphaFoldDB" id="A0A837IFP2"/>
<protein>
    <recommendedName>
        <fullName evidence="9 10">Lon protease</fullName>
        <ecNumber evidence="9 10">3.4.21.53</ecNumber>
    </recommendedName>
    <alternativeName>
        <fullName evidence="9">ATP-dependent protease La</fullName>
    </alternativeName>
</protein>
<evidence type="ECO:0000256" key="8">
    <source>
        <dbReference type="ARBA" id="ARBA00023016"/>
    </source>
</evidence>
<dbReference type="SUPFAM" id="SSF54211">
    <property type="entry name" value="Ribosomal protein S5 domain 2-like"/>
    <property type="match status" value="1"/>
</dbReference>
<dbReference type="EC" id="3.4.21.53" evidence="9 10"/>
<keyword evidence="3 9" id="KW-0645">Protease</keyword>
<proteinExistence type="evidence at transcript level"/>
<dbReference type="InterPro" id="IPR015947">
    <property type="entry name" value="PUA-like_sf"/>
</dbReference>
<comment type="catalytic activity">
    <reaction evidence="9 10 13">
        <text>Hydrolysis of proteins in presence of ATP.</text>
        <dbReference type="EC" id="3.4.21.53"/>
    </reaction>
</comment>
<feature type="binding site" evidence="9 12">
    <location>
        <begin position="370"/>
        <end position="377"/>
    </location>
    <ligand>
        <name>ATP</name>
        <dbReference type="ChEBI" id="CHEBI:30616"/>
    </ligand>
</feature>
<comment type="caution">
    <text evidence="17">The sequence shown here is derived from an EMBL/GenBank/DDBJ whole genome shotgun (WGS) entry which is preliminary data.</text>
</comment>
<evidence type="ECO:0000256" key="14">
    <source>
        <dbReference type="RuleBase" id="RU000591"/>
    </source>
</evidence>
<evidence type="ECO:0000313" key="18">
    <source>
        <dbReference type="Proteomes" id="UP000034078"/>
    </source>
</evidence>
<dbReference type="EMBL" id="LCKO01000001">
    <property type="protein sequence ID" value="KKU01300.1"/>
    <property type="molecule type" value="Genomic_DNA"/>
</dbReference>
<evidence type="ECO:0000256" key="11">
    <source>
        <dbReference type="PIRSR" id="PIRSR001174-1"/>
    </source>
</evidence>
<dbReference type="InterPro" id="IPR046336">
    <property type="entry name" value="Lon_prtase_N_sf"/>
</dbReference>
<dbReference type="Gene3D" id="3.40.50.300">
    <property type="entry name" value="P-loop containing nucleotide triphosphate hydrolases"/>
    <property type="match status" value="1"/>
</dbReference>
<evidence type="ECO:0000256" key="3">
    <source>
        <dbReference type="ARBA" id="ARBA00022670"/>
    </source>
</evidence>
<comment type="induction">
    <text evidence="9">By heat shock.</text>
</comment>
<dbReference type="Proteomes" id="UP000034078">
    <property type="component" value="Unassembled WGS sequence"/>
</dbReference>
<dbReference type="InterPro" id="IPR014721">
    <property type="entry name" value="Ribsml_uS5_D2-typ_fold_subgr"/>
</dbReference>
<dbReference type="GO" id="GO:0005737">
    <property type="term" value="C:cytoplasm"/>
    <property type="evidence" value="ECO:0007669"/>
    <property type="project" value="UniProtKB-SubCell"/>
</dbReference>
<evidence type="ECO:0000259" key="16">
    <source>
        <dbReference type="PROSITE" id="PS51787"/>
    </source>
</evidence>
<keyword evidence="5 9" id="KW-0378">Hydrolase</keyword>
<sequence length="787" mass="88339">MAGNEAKKDISQTSLIPFIGLKEGVIFPDTEAVLTFGRPTSITGILEALTNDQVVCFVSQIDPKLVPSSLSNYYTVGTVCKIIKTLPVNEELHAIVRGLFRVKIRQLDQRDDRTWAVVEVIDEPQDSSNEIQALANRTVAEIKRAAELGKTNIEPGVLTKIISSFDPLLIANQISAVINIKNEEKQKLLEENSLEIRLRFIENHLNEEIKILELEKKIENKTQKRFDENMKEAVLRERMRAIQKELGEGSEEEEISELKKKLKKTNLPKDIHTKVVKEVDRLAKLSIHNPEASYLRAWIEIVLELPWGLFTKSRYSLSKAEKILDRDHYGLEKVKERILEYIAVLKLKSDQVKNTKKRIVNPPTILCFVGPPGVGKTSVGRSIAKAIGRKFVKMSLGGVKDEAEIRGHRRTYVGAMPGRVIQSIKDSGVNNPIFMLDEIDKIGADFRGDPSSALLEALDPEQNYAFQDHYLDIPYDLSQVLFITTANVLDTIPSALRDRLEIIEFSGYTEEEKFNIAKKYLIKKQAEINALNLKDIQLSSPMLRYLVRYYTREAGVRNLERQIASLMRKVARVKASGKELPITISKEKIHKYLGPIIYSHTLAEETDQIGLVTGMAYTKVGGDILFIEVAIMPGQGKITLTGQLGDVMKESAKAAYSYVRSHCVQLGIKQEKIAKSDIHVHVPEGAVPKDGPSAGLAITTAIISAFTHRPVKRDLSMTGEVTLRGRALEIGGVREKVVAAHRAGIKQVILPKDNERNLVDLPEKVKQDLKFHFVRNMDEVVKIVFGK</sequence>
<dbReference type="SUPFAM" id="SSF52540">
    <property type="entry name" value="P-loop containing nucleoside triphosphate hydrolases"/>
    <property type="match status" value="1"/>
</dbReference>
<comment type="function">
    <text evidence="9">ATP-dependent serine protease that mediates the selective degradation of mutant and abnormal proteins as well as certain short-lived regulatory proteins. Required for cellular homeostasis and for survival from DNA damage and developmental changes induced by stress. Degrades polypeptides processively to yield small peptide fragments that are 5 to 10 amino acids long. Binds to DNA in a double-stranded, site-specific manner.</text>
</comment>
<dbReference type="GO" id="GO:0006515">
    <property type="term" value="P:protein quality control for misfolded or incompletely synthesized proteins"/>
    <property type="evidence" value="ECO:0007669"/>
    <property type="project" value="UniProtKB-UniRule"/>
</dbReference>
<dbReference type="InterPro" id="IPR008269">
    <property type="entry name" value="Lon_proteolytic"/>
</dbReference>
<dbReference type="Gene3D" id="1.10.8.60">
    <property type="match status" value="1"/>
</dbReference>
<dbReference type="NCBIfam" id="TIGR00763">
    <property type="entry name" value="lon"/>
    <property type="match status" value="1"/>
</dbReference>
<accession>A0A837IFP2</accession>
<keyword evidence="2 9" id="KW-0963">Cytoplasm</keyword>
<dbReference type="Gene3D" id="3.30.230.10">
    <property type="match status" value="1"/>
</dbReference>
<dbReference type="GO" id="GO:0005524">
    <property type="term" value="F:ATP binding"/>
    <property type="evidence" value="ECO:0007669"/>
    <property type="project" value="UniProtKB-UniRule"/>
</dbReference>
<keyword evidence="6 9" id="KW-0720">Serine protease</keyword>
<feature type="active site" evidence="9 11">
    <location>
        <position position="736"/>
    </location>
</feature>
<dbReference type="InterPro" id="IPR027543">
    <property type="entry name" value="Lon_bac"/>
</dbReference>
<dbReference type="FunFam" id="3.40.50.300:FF:000382">
    <property type="entry name" value="Lon protease homolog 2, peroxisomal"/>
    <property type="match status" value="1"/>
</dbReference>
<dbReference type="CDD" id="cd19500">
    <property type="entry name" value="RecA-like_Lon"/>
    <property type="match status" value="1"/>
</dbReference>
<reference evidence="17 18" key="1">
    <citation type="journal article" date="2015" name="Nature">
        <title>rRNA introns, odd ribosomes, and small enigmatic genomes across a large radiation of phyla.</title>
        <authorList>
            <person name="Brown C.T."/>
            <person name="Hug L.A."/>
            <person name="Thomas B.C."/>
            <person name="Sharon I."/>
            <person name="Castelle C.J."/>
            <person name="Singh A."/>
            <person name="Wilkins M.J."/>
            <person name="Williams K.H."/>
            <person name="Banfield J.F."/>
        </authorList>
    </citation>
    <scope>NUCLEOTIDE SEQUENCE [LARGE SCALE GENOMIC DNA]</scope>
</reference>
<name>A0A837IFP2_9BACT</name>
<dbReference type="InterPro" id="IPR003593">
    <property type="entry name" value="AAA+_ATPase"/>
</dbReference>
<keyword evidence="4 9" id="KW-0547">Nucleotide-binding</keyword>
<feature type="domain" description="Lon N-terminal" evidence="16">
    <location>
        <begin position="16"/>
        <end position="209"/>
    </location>
</feature>
<dbReference type="Pfam" id="PF02190">
    <property type="entry name" value="LON_substr_bdg"/>
    <property type="match status" value="1"/>
</dbReference>
<dbReference type="InterPro" id="IPR020568">
    <property type="entry name" value="Ribosomal_Su5_D2-typ_SF"/>
</dbReference>
<comment type="subcellular location">
    <subcellularLocation>
        <location evidence="1 9 10">Cytoplasm</location>
    </subcellularLocation>
</comment>
<dbReference type="PIRSF" id="PIRSF001174">
    <property type="entry name" value="Lon_proteas"/>
    <property type="match status" value="1"/>
</dbReference>
<gene>
    <name evidence="9" type="primary">lon</name>
    <name evidence="17" type="ORF">UX01_C0001G0144</name>
</gene>
<dbReference type="GO" id="GO:0034605">
    <property type="term" value="P:cellular response to heat"/>
    <property type="evidence" value="ECO:0007669"/>
    <property type="project" value="UniProtKB-UniRule"/>
</dbReference>
<organism evidence="17 18">
    <name type="scientific">Candidatus Collierbacteria bacterium GW2011_GWB2_45_17</name>
    <dbReference type="NCBI Taxonomy" id="1618388"/>
    <lineage>
        <taxon>Bacteria</taxon>
        <taxon>Candidatus Collieribacteriota</taxon>
    </lineage>
</organism>
<dbReference type="Gene3D" id="2.30.130.40">
    <property type="entry name" value="LON domain-like"/>
    <property type="match status" value="1"/>
</dbReference>
<keyword evidence="8 9" id="KW-0346">Stress response</keyword>
<dbReference type="Pfam" id="PF00004">
    <property type="entry name" value="AAA"/>
    <property type="match status" value="1"/>
</dbReference>
<evidence type="ECO:0000256" key="5">
    <source>
        <dbReference type="ARBA" id="ARBA00022801"/>
    </source>
</evidence>
<evidence type="ECO:0000313" key="17">
    <source>
        <dbReference type="EMBL" id="KKU01300.1"/>
    </source>
</evidence>
<dbReference type="Pfam" id="PF05362">
    <property type="entry name" value="Lon_C"/>
    <property type="match status" value="1"/>
</dbReference>
<dbReference type="InterPro" id="IPR004815">
    <property type="entry name" value="Lon_bac/euk-typ"/>
</dbReference>
<dbReference type="HAMAP" id="MF_01973">
    <property type="entry name" value="lon_bact"/>
    <property type="match status" value="1"/>
</dbReference>
<evidence type="ECO:0000259" key="15">
    <source>
        <dbReference type="PROSITE" id="PS51786"/>
    </source>
</evidence>